<dbReference type="EMBL" id="CM042015">
    <property type="protein sequence ID" value="KAI3709520.1"/>
    <property type="molecule type" value="Genomic_DNA"/>
</dbReference>
<gene>
    <name evidence="1" type="ORF">L2E82_39282</name>
</gene>
<accession>A0ACB9AHS7</accession>
<keyword evidence="2" id="KW-1185">Reference proteome</keyword>
<reference evidence="1 2" key="2">
    <citation type="journal article" date="2022" name="Mol. Ecol. Resour.">
        <title>The genomes of chicory, endive, great burdock and yacon provide insights into Asteraceae paleo-polyploidization history and plant inulin production.</title>
        <authorList>
            <person name="Fan W."/>
            <person name="Wang S."/>
            <person name="Wang H."/>
            <person name="Wang A."/>
            <person name="Jiang F."/>
            <person name="Liu H."/>
            <person name="Zhao H."/>
            <person name="Xu D."/>
            <person name="Zhang Y."/>
        </authorList>
    </citation>
    <scope>NUCLEOTIDE SEQUENCE [LARGE SCALE GENOMIC DNA]</scope>
    <source>
        <strain evidence="2">cv. Punajuju</strain>
        <tissue evidence="1">Leaves</tissue>
    </source>
</reference>
<evidence type="ECO:0000313" key="2">
    <source>
        <dbReference type="Proteomes" id="UP001055811"/>
    </source>
</evidence>
<name>A0ACB9AHS7_CICIN</name>
<dbReference type="Proteomes" id="UP001055811">
    <property type="component" value="Linkage Group LG07"/>
</dbReference>
<sequence length="131" mass="15427">MLLGEAVECCTLDDESPIAESITSLRSDPRRRRRGCTEIAWNTKIGEHSCCECRKWDEFMPCKHHQRVLQSADMIDAYNVPNFFFLRKILNSNRTIQIEHRNYFQISYITLIFTIQTISKAISDERHDYPP</sequence>
<organism evidence="1 2">
    <name type="scientific">Cichorium intybus</name>
    <name type="common">Chicory</name>
    <dbReference type="NCBI Taxonomy" id="13427"/>
    <lineage>
        <taxon>Eukaryota</taxon>
        <taxon>Viridiplantae</taxon>
        <taxon>Streptophyta</taxon>
        <taxon>Embryophyta</taxon>
        <taxon>Tracheophyta</taxon>
        <taxon>Spermatophyta</taxon>
        <taxon>Magnoliopsida</taxon>
        <taxon>eudicotyledons</taxon>
        <taxon>Gunneridae</taxon>
        <taxon>Pentapetalae</taxon>
        <taxon>asterids</taxon>
        <taxon>campanulids</taxon>
        <taxon>Asterales</taxon>
        <taxon>Asteraceae</taxon>
        <taxon>Cichorioideae</taxon>
        <taxon>Cichorieae</taxon>
        <taxon>Cichoriinae</taxon>
        <taxon>Cichorium</taxon>
    </lineage>
</organism>
<comment type="caution">
    <text evidence="1">The sequence shown here is derived from an EMBL/GenBank/DDBJ whole genome shotgun (WGS) entry which is preliminary data.</text>
</comment>
<evidence type="ECO:0000313" key="1">
    <source>
        <dbReference type="EMBL" id="KAI3709520.1"/>
    </source>
</evidence>
<reference evidence="2" key="1">
    <citation type="journal article" date="2022" name="Mol. Ecol. Resour.">
        <title>The genomes of chicory, endive, great burdock and yacon provide insights into Asteraceae palaeo-polyploidization history and plant inulin production.</title>
        <authorList>
            <person name="Fan W."/>
            <person name="Wang S."/>
            <person name="Wang H."/>
            <person name="Wang A."/>
            <person name="Jiang F."/>
            <person name="Liu H."/>
            <person name="Zhao H."/>
            <person name="Xu D."/>
            <person name="Zhang Y."/>
        </authorList>
    </citation>
    <scope>NUCLEOTIDE SEQUENCE [LARGE SCALE GENOMIC DNA]</scope>
    <source>
        <strain evidence="2">cv. Punajuju</strain>
    </source>
</reference>
<protein>
    <submittedName>
        <fullName evidence="1">Uncharacterized protein</fullName>
    </submittedName>
</protein>
<proteinExistence type="predicted"/>